<dbReference type="GO" id="GO:0022857">
    <property type="term" value="F:transmembrane transporter activity"/>
    <property type="evidence" value="ECO:0007669"/>
    <property type="project" value="InterPro"/>
</dbReference>
<keyword evidence="4 5" id="KW-0472">Membrane</keyword>
<feature type="transmembrane region" description="Helical" evidence="5">
    <location>
        <begin position="408"/>
        <end position="426"/>
    </location>
</feature>
<name>A0A9X1PJK5_9BACT</name>
<evidence type="ECO:0000313" key="7">
    <source>
        <dbReference type="EMBL" id="MCF0062617.1"/>
    </source>
</evidence>
<feature type="transmembrane region" description="Helical" evidence="5">
    <location>
        <begin position="362"/>
        <end position="388"/>
    </location>
</feature>
<dbReference type="PANTHER" id="PTHR42718:SF39">
    <property type="entry name" value="ACTINORHODIN TRANSPORTER-RELATED"/>
    <property type="match status" value="1"/>
</dbReference>
<dbReference type="AlphaFoldDB" id="A0A9X1PJK5"/>
<proteinExistence type="predicted"/>
<dbReference type="RefSeq" id="WP_234655714.1">
    <property type="nucleotide sequence ID" value="NZ_CP094997.1"/>
</dbReference>
<evidence type="ECO:0000256" key="2">
    <source>
        <dbReference type="ARBA" id="ARBA00022692"/>
    </source>
</evidence>
<feature type="transmembrane region" description="Helical" evidence="5">
    <location>
        <begin position="136"/>
        <end position="157"/>
    </location>
</feature>
<feature type="transmembrane region" description="Helical" evidence="5">
    <location>
        <begin position="104"/>
        <end position="124"/>
    </location>
</feature>
<dbReference type="PANTHER" id="PTHR42718">
    <property type="entry name" value="MAJOR FACILITATOR SUPERFAMILY MULTIDRUG TRANSPORTER MFSC"/>
    <property type="match status" value="1"/>
</dbReference>
<evidence type="ECO:0000256" key="3">
    <source>
        <dbReference type="ARBA" id="ARBA00022989"/>
    </source>
</evidence>
<comment type="subcellular location">
    <subcellularLocation>
        <location evidence="1">Membrane</location>
        <topology evidence="1">Multi-pass membrane protein</topology>
    </subcellularLocation>
</comment>
<dbReference type="CDD" id="cd17321">
    <property type="entry name" value="MFS_MMR_MDR_like"/>
    <property type="match status" value="1"/>
</dbReference>
<keyword evidence="2 5" id="KW-0812">Transmembrane</keyword>
<evidence type="ECO:0000256" key="1">
    <source>
        <dbReference type="ARBA" id="ARBA00004141"/>
    </source>
</evidence>
<dbReference type="InterPro" id="IPR011701">
    <property type="entry name" value="MFS"/>
</dbReference>
<feature type="transmembrane region" description="Helical" evidence="5">
    <location>
        <begin position="44"/>
        <end position="64"/>
    </location>
</feature>
<dbReference type="Gene3D" id="1.20.1250.20">
    <property type="entry name" value="MFS general substrate transporter like domains"/>
    <property type="match status" value="1"/>
</dbReference>
<keyword evidence="8" id="KW-1185">Reference proteome</keyword>
<dbReference type="SUPFAM" id="SSF103473">
    <property type="entry name" value="MFS general substrate transporter"/>
    <property type="match status" value="1"/>
</dbReference>
<evidence type="ECO:0000313" key="8">
    <source>
        <dbReference type="Proteomes" id="UP001139000"/>
    </source>
</evidence>
<dbReference type="Proteomes" id="UP001139000">
    <property type="component" value="Unassembled WGS sequence"/>
</dbReference>
<keyword evidence="3 5" id="KW-1133">Transmembrane helix</keyword>
<evidence type="ECO:0000256" key="4">
    <source>
        <dbReference type="ARBA" id="ARBA00023136"/>
    </source>
</evidence>
<dbReference type="GO" id="GO:0016020">
    <property type="term" value="C:membrane"/>
    <property type="evidence" value="ECO:0007669"/>
    <property type="project" value="UniProtKB-SubCell"/>
</dbReference>
<feature type="transmembrane region" description="Helical" evidence="5">
    <location>
        <begin position="438"/>
        <end position="460"/>
    </location>
</feature>
<feature type="transmembrane region" description="Helical" evidence="5">
    <location>
        <begin position="76"/>
        <end position="98"/>
    </location>
</feature>
<accession>A0A9X1PJK5</accession>
<feature type="transmembrane region" description="Helical" evidence="5">
    <location>
        <begin position="227"/>
        <end position="248"/>
    </location>
</feature>
<gene>
    <name evidence="7" type="ORF">LXM26_14010</name>
</gene>
<feature type="transmembrane region" description="Helical" evidence="5">
    <location>
        <begin position="202"/>
        <end position="221"/>
    </location>
</feature>
<dbReference type="InterPro" id="IPR020846">
    <property type="entry name" value="MFS_dom"/>
</dbReference>
<dbReference type="Pfam" id="PF07690">
    <property type="entry name" value="MFS_1"/>
    <property type="match status" value="2"/>
</dbReference>
<sequence length="479" mass="52078">MRLKLTDKLMLMILSAGIFLSVIDIFIVNVAIPSIKKGVHGTDTHMQLVIALYLLGYAVFLLAGGKLGDVYGKKNVYVTGMVLFTIASGCCGFAQTAWQLNVARLFQGISAAFMVPQGIAYIQVLFNDPKQRTSAFGIYGSIAGTASVIGQLLGGILPDLTLIDESWRLVFLINLPIGFISAALAIKFLPQHKVIQSARFDFSGSMLLTIALTGLVLPIILGRELNWPLWSLMLLAFSVILLFVFVYIQKRKQTTGRHPLINFELFAFKDFRIGLYASVCYFLVQDTYFLINTVLMQTGFGLSSSITGMFFVVQGLGYMSASLTSVRFVALHGKNVLLTGIIIMVVSLAFHILILRTAQINLFVLIPTLFLYGAGCGTVLPSLLSVSLKNIPSEFAGAASGTYATCQQISIALGIGILGGLFYDLLGSQHTIEDFSSAYRITSLINMMLLLVVGVLVLFLPKTQQTCLCAQHSFGLPGK</sequence>
<dbReference type="PROSITE" id="PS50850">
    <property type="entry name" value="MFS"/>
    <property type="match status" value="1"/>
</dbReference>
<feature type="transmembrane region" description="Helical" evidence="5">
    <location>
        <begin position="336"/>
        <end position="355"/>
    </location>
</feature>
<dbReference type="Gene3D" id="1.20.1720.10">
    <property type="entry name" value="Multidrug resistance protein D"/>
    <property type="match status" value="1"/>
</dbReference>
<feature type="domain" description="Major facilitator superfamily (MFS) profile" evidence="6">
    <location>
        <begin position="10"/>
        <end position="464"/>
    </location>
</feature>
<organism evidence="7 8">
    <name type="scientific">Dyadobacter chenwenxiniae</name>
    <dbReference type="NCBI Taxonomy" id="2906456"/>
    <lineage>
        <taxon>Bacteria</taxon>
        <taxon>Pseudomonadati</taxon>
        <taxon>Bacteroidota</taxon>
        <taxon>Cytophagia</taxon>
        <taxon>Cytophagales</taxon>
        <taxon>Spirosomataceae</taxon>
        <taxon>Dyadobacter</taxon>
    </lineage>
</organism>
<feature type="transmembrane region" description="Helical" evidence="5">
    <location>
        <begin position="306"/>
        <end position="330"/>
    </location>
</feature>
<reference evidence="7" key="1">
    <citation type="submission" date="2021-12" db="EMBL/GenBank/DDBJ databases">
        <title>Novel species in genus Dyadobacter.</title>
        <authorList>
            <person name="Ma C."/>
        </authorList>
    </citation>
    <scope>NUCLEOTIDE SEQUENCE</scope>
    <source>
        <strain evidence="7">LJ419</strain>
    </source>
</reference>
<comment type="caution">
    <text evidence="7">The sequence shown here is derived from an EMBL/GenBank/DDBJ whole genome shotgun (WGS) entry which is preliminary data.</text>
</comment>
<feature type="transmembrane region" description="Helical" evidence="5">
    <location>
        <begin position="169"/>
        <end position="190"/>
    </location>
</feature>
<feature type="transmembrane region" description="Helical" evidence="5">
    <location>
        <begin position="9"/>
        <end position="32"/>
    </location>
</feature>
<protein>
    <submittedName>
        <fullName evidence="7">MFS transporter</fullName>
    </submittedName>
</protein>
<evidence type="ECO:0000259" key="6">
    <source>
        <dbReference type="PROSITE" id="PS50850"/>
    </source>
</evidence>
<dbReference type="PRINTS" id="PR01036">
    <property type="entry name" value="TCRTETB"/>
</dbReference>
<dbReference type="EMBL" id="JAJTTC010000002">
    <property type="protein sequence ID" value="MCF0062617.1"/>
    <property type="molecule type" value="Genomic_DNA"/>
</dbReference>
<dbReference type="InterPro" id="IPR036259">
    <property type="entry name" value="MFS_trans_sf"/>
</dbReference>
<evidence type="ECO:0000256" key="5">
    <source>
        <dbReference type="SAM" id="Phobius"/>
    </source>
</evidence>